<dbReference type="InterPro" id="IPR011727">
    <property type="entry name" value="CHP02117"/>
</dbReference>
<reference evidence="1 2" key="1">
    <citation type="submission" date="2019-03" db="EMBL/GenBank/DDBJ databases">
        <title>Genomic Encyclopedia of Type Strains, Phase IV (KMG-IV): sequencing the most valuable type-strain genomes for metagenomic binning, comparative biology and taxonomic classification.</title>
        <authorList>
            <person name="Goeker M."/>
        </authorList>
    </citation>
    <scope>NUCLEOTIDE SEQUENCE [LARGE SCALE GENOMIC DNA]</scope>
    <source>
        <strain evidence="1 2">DSM 24179</strain>
    </source>
</reference>
<evidence type="ECO:0000313" key="1">
    <source>
        <dbReference type="EMBL" id="TCO09757.1"/>
    </source>
</evidence>
<dbReference type="AlphaFoldDB" id="A0A4R2GM09"/>
<dbReference type="EMBL" id="SLWK01000002">
    <property type="protein sequence ID" value="TCO09757.1"/>
    <property type="molecule type" value="Genomic_DNA"/>
</dbReference>
<accession>A0A4R2GM09</accession>
<evidence type="ECO:0000313" key="2">
    <source>
        <dbReference type="Proteomes" id="UP000295221"/>
    </source>
</evidence>
<keyword evidence="2" id="KW-1185">Reference proteome</keyword>
<sequence length="210" mass="24235">MYRLIILILLFLVFSGLFPCKGDDLGNSYVVYVVQNRWHTGLVFRVDDLNADIWQEAESFTDRRWVDIGWGDERFYQADGSPVHLAARAVLWPTSSVLQVFPFSNPLRLAYGENARILRIPVNESQLTALMQYVADSYLRNKEGKAQPSSVYGESRHFFRATRKYHLFRTCNTWVVNGFKEAGLPVRSFCVLNANQLFRRLSKIPGAEFE</sequence>
<comment type="caution">
    <text evidence="1">The sequence shown here is derived from an EMBL/GenBank/DDBJ whole genome shotgun (WGS) entry which is preliminary data.</text>
</comment>
<dbReference type="OrthoDB" id="211174at2"/>
<dbReference type="Proteomes" id="UP000295221">
    <property type="component" value="Unassembled WGS sequence"/>
</dbReference>
<gene>
    <name evidence="1" type="ORF">EV194_102183</name>
</gene>
<organism evidence="1 2">
    <name type="scientific">Natronoflexus pectinivorans</name>
    <dbReference type="NCBI Taxonomy" id="682526"/>
    <lineage>
        <taxon>Bacteria</taxon>
        <taxon>Pseudomonadati</taxon>
        <taxon>Bacteroidota</taxon>
        <taxon>Bacteroidia</taxon>
        <taxon>Marinilabiliales</taxon>
        <taxon>Marinilabiliaceae</taxon>
        <taxon>Natronoflexus</taxon>
    </lineage>
</organism>
<dbReference type="Pfam" id="PF09601">
    <property type="entry name" value="DUF2459"/>
    <property type="match status" value="1"/>
</dbReference>
<protein>
    <submittedName>
        <fullName evidence="1">Uncharacterized protein (TIGR02117 family)</fullName>
    </submittedName>
</protein>
<proteinExistence type="predicted"/>
<name>A0A4R2GM09_9BACT</name>
<dbReference type="RefSeq" id="WP_132432534.1">
    <property type="nucleotide sequence ID" value="NZ_SLWK01000002.1"/>
</dbReference>